<dbReference type="Proteomes" id="UP000282597">
    <property type="component" value="Chromosome"/>
</dbReference>
<organism evidence="1 2">
    <name type="scientific">Mycoavidus cysteinexigens</name>
    <dbReference type="NCBI Taxonomy" id="1553431"/>
    <lineage>
        <taxon>Bacteria</taxon>
        <taxon>Pseudomonadati</taxon>
        <taxon>Pseudomonadota</taxon>
        <taxon>Betaproteobacteria</taxon>
        <taxon>Burkholderiales</taxon>
        <taxon>Burkholderiaceae</taxon>
        <taxon>Mycoavidus</taxon>
    </lineage>
</organism>
<accession>A0A2Z6EV89</accession>
<dbReference type="PANTHER" id="PTHR40033:SF1">
    <property type="entry name" value="CITRATE-SODIUM SYMPORTER"/>
    <property type="match status" value="1"/>
</dbReference>
<dbReference type="GO" id="GO:0016020">
    <property type="term" value="C:membrane"/>
    <property type="evidence" value="ECO:0007669"/>
    <property type="project" value="InterPro"/>
</dbReference>
<gene>
    <name evidence="1" type="ORF">MCB1EB_1145</name>
</gene>
<proteinExistence type="predicted"/>
<sequence length="384" mass="40888">MVALLATCGFTCAEIGERIPGLKQIGGSVIVSIFLPAYLVHYKLLPVELVGSISDFWHSTKFVYLFTACVIVGSILSMDRQALITGIVKIFIPLGVGSVIAAIVGTLTGMAFGLSAHHTFFYIVIPIMAGGIGEGAIPLTLAYGEILNTPQDQIFAQVVPAIVLGNLVAIICASVLNQLGKRYSRYSGQGRLYDIEDDVLARPIHTSSAMVEHIAVAGLIAISFYIVGIIVHKLIGLPAPVAMLFLVVLVKLTYTIPPKLENGARTVYSFFSKAVTYPLLFAIGITTTSWADLMAAFNLANIVTIVVTVFTLTTVGFFVGKWIGLYPIESALINTCHSGMGGVGDIAILTSAHRLQLMPFAQIATRLGGALTITFAIVLLGRLS</sequence>
<dbReference type="AlphaFoldDB" id="A0A2Z6EV89"/>
<name>A0A2Z6EV89_9BURK</name>
<dbReference type="EMBL" id="AP018150">
    <property type="protein sequence ID" value="BBE09306.1"/>
    <property type="molecule type" value="Genomic_DNA"/>
</dbReference>
<protein>
    <submittedName>
        <fullName evidence="1">Citrate carrier protein</fullName>
    </submittedName>
</protein>
<dbReference type="PANTHER" id="PTHR40033">
    <property type="entry name" value="NA(+)-MALATE SYMPORTER"/>
    <property type="match status" value="1"/>
</dbReference>
<evidence type="ECO:0000313" key="1">
    <source>
        <dbReference type="EMBL" id="BBE09306.1"/>
    </source>
</evidence>
<dbReference type="InterPro" id="IPR004679">
    <property type="entry name" value="2-OHcarboxylate_transport"/>
</dbReference>
<dbReference type="GO" id="GO:0008514">
    <property type="term" value="F:organic anion transmembrane transporter activity"/>
    <property type="evidence" value="ECO:0007669"/>
    <property type="project" value="InterPro"/>
</dbReference>
<evidence type="ECO:0000313" key="2">
    <source>
        <dbReference type="Proteomes" id="UP000282597"/>
    </source>
</evidence>
<dbReference type="Pfam" id="PF03390">
    <property type="entry name" value="2HCT"/>
    <property type="match status" value="1"/>
</dbReference>
<dbReference type="KEGG" id="mcys:MCB1EB_1145"/>
<keyword evidence="2" id="KW-1185">Reference proteome</keyword>
<reference evidence="1 2" key="1">
    <citation type="journal article" date="2018" name="Microbes Environ.">
        <title>Comparative Genomic Insights into Endofungal Lifestyles of Two Bacterial Endosymbionts, Mycoavidus cysteinexigens and Burkholderia rhizoxinica.</title>
        <authorList>
            <person name="Sharmin D."/>
            <person name="Guo Y."/>
            <person name="Nishizawa T."/>
            <person name="Ohshima S."/>
            <person name="Sato Y."/>
            <person name="Takashima Y."/>
            <person name="Narisawa K."/>
            <person name="Ohta H."/>
        </authorList>
    </citation>
    <scope>NUCLEOTIDE SEQUENCE [LARGE SCALE GENOMIC DNA]</scope>
    <source>
        <strain evidence="1 2">B1-EB</strain>
    </source>
</reference>